<feature type="compositionally biased region" description="Polar residues" evidence="1">
    <location>
        <begin position="1"/>
        <end position="12"/>
    </location>
</feature>
<accession>A0A8H4CQV7</accession>
<reference evidence="2" key="2">
    <citation type="submission" date="2020-03" db="EMBL/GenBank/DDBJ databases">
        <authorList>
            <person name="Fu F.-F."/>
            <person name="Chen J."/>
        </authorList>
    </citation>
    <scope>NUCLEOTIDE SEQUENCE</scope>
    <source>
        <strain evidence="2">Lc1</strain>
    </source>
</reference>
<organism evidence="2 3">
    <name type="scientific">Colletotrichum gloeosporioides</name>
    <name type="common">Anthracnose fungus</name>
    <name type="synonym">Glomerella cingulata</name>
    <dbReference type="NCBI Taxonomy" id="474922"/>
    <lineage>
        <taxon>Eukaryota</taxon>
        <taxon>Fungi</taxon>
        <taxon>Dikarya</taxon>
        <taxon>Ascomycota</taxon>
        <taxon>Pezizomycotina</taxon>
        <taxon>Sordariomycetes</taxon>
        <taxon>Hypocreomycetidae</taxon>
        <taxon>Glomerellales</taxon>
        <taxon>Glomerellaceae</taxon>
        <taxon>Colletotrichum</taxon>
        <taxon>Colletotrichum gloeosporioides species complex</taxon>
    </lineage>
</organism>
<protein>
    <submittedName>
        <fullName evidence="2">Uncharacterized protein</fullName>
    </submittedName>
</protein>
<dbReference type="RefSeq" id="XP_045267381.1">
    <property type="nucleotide sequence ID" value="XM_045406835.1"/>
</dbReference>
<dbReference type="AlphaFoldDB" id="A0A8H4CQV7"/>
<dbReference type="EMBL" id="WVTB01000022">
    <property type="protein sequence ID" value="KAF3808222.1"/>
    <property type="molecule type" value="Genomic_DNA"/>
</dbReference>
<evidence type="ECO:0000256" key="1">
    <source>
        <dbReference type="SAM" id="MobiDB-lite"/>
    </source>
</evidence>
<evidence type="ECO:0000313" key="3">
    <source>
        <dbReference type="Proteomes" id="UP000613401"/>
    </source>
</evidence>
<keyword evidence="3" id="KW-1185">Reference proteome</keyword>
<proteinExistence type="predicted"/>
<comment type="caution">
    <text evidence="2">The sequence shown here is derived from an EMBL/GenBank/DDBJ whole genome shotgun (WGS) entry which is preliminary data.</text>
</comment>
<reference evidence="2" key="1">
    <citation type="journal article" date="2020" name="Phytopathology">
        <title>Genome sequence and comparative analysis of Colletotrichum gloeosporioides isolated from Liriodendron leaves.</title>
        <authorList>
            <person name="Fu F.F."/>
            <person name="Hao Z."/>
            <person name="Wang P."/>
            <person name="Lu Y."/>
            <person name="Xue L.J."/>
            <person name="Wei G."/>
            <person name="Tian Y."/>
            <person name="Baishi H."/>
            <person name="Xu H."/>
            <person name="Shi J."/>
            <person name="Cheng T."/>
            <person name="Wang G."/>
            <person name="Yi Y."/>
            <person name="Chen J."/>
        </authorList>
    </citation>
    <scope>NUCLEOTIDE SEQUENCE</scope>
    <source>
        <strain evidence="2">Lc1</strain>
    </source>
</reference>
<sequence length="62" mass="6438">MSQPQPLTTESSAAAAVQQPPPVHVRDPIVATTRPTSPVSAASLNSSQYISHGTAFAAFFKS</sequence>
<feature type="region of interest" description="Disordered" evidence="1">
    <location>
        <begin position="1"/>
        <end position="41"/>
    </location>
</feature>
<dbReference type="Proteomes" id="UP000613401">
    <property type="component" value="Unassembled WGS sequence"/>
</dbReference>
<evidence type="ECO:0000313" key="2">
    <source>
        <dbReference type="EMBL" id="KAF3808222.1"/>
    </source>
</evidence>
<name>A0A8H4CQV7_COLGL</name>
<dbReference type="GeneID" id="69013987"/>
<gene>
    <name evidence="2" type="ORF">GCG54_00006840</name>
</gene>